<accession>X1LTC3</accession>
<sequence length="75" mass="8645">LIEIERYVQLFQLFNIIREIGREQPIIIPKDNHILGQINVILPIILDKEIRLMKSHSAEFTRPLAAPCHKSDGTS</sequence>
<reference evidence="1" key="1">
    <citation type="journal article" date="2014" name="Front. Microbiol.">
        <title>High frequency of phylogenetically diverse reductive dehalogenase-homologous genes in deep subseafloor sedimentary metagenomes.</title>
        <authorList>
            <person name="Kawai M."/>
            <person name="Futagami T."/>
            <person name="Toyoda A."/>
            <person name="Takaki Y."/>
            <person name="Nishi S."/>
            <person name="Hori S."/>
            <person name="Arai W."/>
            <person name="Tsubouchi T."/>
            <person name="Morono Y."/>
            <person name="Uchiyama I."/>
            <person name="Ito T."/>
            <person name="Fujiyama A."/>
            <person name="Inagaki F."/>
            <person name="Takami H."/>
        </authorList>
    </citation>
    <scope>NUCLEOTIDE SEQUENCE</scope>
    <source>
        <strain evidence="1">Expedition CK06-06</strain>
    </source>
</reference>
<protein>
    <submittedName>
        <fullName evidence="1">Uncharacterized protein</fullName>
    </submittedName>
</protein>
<dbReference type="EMBL" id="BARV01005951">
    <property type="protein sequence ID" value="GAI05655.1"/>
    <property type="molecule type" value="Genomic_DNA"/>
</dbReference>
<proteinExistence type="predicted"/>
<gene>
    <name evidence="1" type="ORF">S06H3_12118</name>
</gene>
<dbReference type="AlphaFoldDB" id="X1LTC3"/>
<comment type="caution">
    <text evidence="1">The sequence shown here is derived from an EMBL/GenBank/DDBJ whole genome shotgun (WGS) entry which is preliminary data.</text>
</comment>
<organism evidence="1">
    <name type="scientific">marine sediment metagenome</name>
    <dbReference type="NCBI Taxonomy" id="412755"/>
    <lineage>
        <taxon>unclassified sequences</taxon>
        <taxon>metagenomes</taxon>
        <taxon>ecological metagenomes</taxon>
    </lineage>
</organism>
<evidence type="ECO:0000313" key="1">
    <source>
        <dbReference type="EMBL" id="GAI05655.1"/>
    </source>
</evidence>
<feature type="non-terminal residue" evidence="1">
    <location>
        <position position="1"/>
    </location>
</feature>
<name>X1LTC3_9ZZZZ</name>